<evidence type="ECO:0000313" key="3">
    <source>
        <dbReference type="Proteomes" id="UP001596417"/>
    </source>
</evidence>
<keyword evidence="3" id="KW-1185">Reference proteome</keyword>
<dbReference type="PROSITE" id="PS51257">
    <property type="entry name" value="PROKAR_LIPOPROTEIN"/>
    <property type="match status" value="1"/>
</dbReference>
<name>A0ABD5YNQ2_9EURY</name>
<protein>
    <recommendedName>
        <fullName evidence="4">Twin-arginine translocation signal domain-containing protein</fullName>
    </recommendedName>
</protein>
<dbReference type="AlphaFoldDB" id="A0ABD5YNQ2"/>
<gene>
    <name evidence="2" type="ORF">ACFQL7_05960</name>
</gene>
<proteinExistence type="predicted"/>
<feature type="region of interest" description="Disordered" evidence="1">
    <location>
        <begin position="22"/>
        <end position="69"/>
    </location>
</feature>
<dbReference type="Proteomes" id="UP001596417">
    <property type="component" value="Unassembled WGS sequence"/>
</dbReference>
<feature type="compositionally biased region" description="Polar residues" evidence="1">
    <location>
        <begin position="39"/>
        <end position="61"/>
    </location>
</feature>
<accession>A0ABD5YNQ2</accession>
<evidence type="ECO:0008006" key="4">
    <source>
        <dbReference type="Google" id="ProtNLM"/>
    </source>
</evidence>
<dbReference type="EMBL" id="JBHTAX010000001">
    <property type="protein sequence ID" value="MFC7189437.1"/>
    <property type="molecule type" value="Genomic_DNA"/>
</dbReference>
<evidence type="ECO:0000256" key="1">
    <source>
        <dbReference type="SAM" id="MobiDB-lite"/>
    </source>
</evidence>
<reference evidence="2 3" key="1">
    <citation type="journal article" date="2019" name="Int. J. Syst. Evol. Microbiol.">
        <title>The Global Catalogue of Microorganisms (GCM) 10K type strain sequencing project: providing services to taxonomists for standard genome sequencing and annotation.</title>
        <authorList>
            <consortium name="The Broad Institute Genomics Platform"/>
            <consortium name="The Broad Institute Genome Sequencing Center for Infectious Disease"/>
            <person name="Wu L."/>
            <person name="Ma J."/>
        </authorList>
    </citation>
    <scope>NUCLEOTIDE SEQUENCE [LARGE SCALE GENOMIC DNA]</scope>
    <source>
        <strain evidence="2 3">RDMS1</strain>
    </source>
</reference>
<sequence length="90" mass="9361">MQNQTTRRMFLAAVGATGAVSLAGCSSIPGNGGGGSEPKQPSNTTGSEKPSTTEPGATAPQQRRGEGYIIKSWISGRRLRGRCRLTLGNQ</sequence>
<evidence type="ECO:0000313" key="2">
    <source>
        <dbReference type="EMBL" id="MFC7189437.1"/>
    </source>
</evidence>
<comment type="caution">
    <text evidence="2">The sequence shown here is derived from an EMBL/GenBank/DDBJ whole genome shotgun (WGS) entry which is preliminary data.</text>
</comment>
<organism evidence="2 3">
    <name type="scientific">Halocatena marina</name>
    <dbReference type="NCBI Taxonomy" id="2934937"/>
    <lineage>
        <taxon>Archaea</taxon>
        <taxon>Methanobacteriati</taxon>
        <taxon>Methanobacteriota</taxon>
        <taxon>Stenosarchaea group</taxon>
        <taxon>Halobacteria</taxon>
        <taxon>Halobacteriales</taxon>
        <taxon>Natronomonadaceae</taxon>
        <taxon>Halocatena</taxon>
    </lineage>
</organism>
<dbReference type="RefSeq" id="WP_390204923.1">
    <property type="nucleotide sequence ID" value="NZ_JBHTAX010000001.1"/>
</dbReference>